<comment type="subcellular location">
    <subcellularLocation>
        <location evidence="1">Golgi apparatus membrane</location>
        <topology evidence="1">Single-pass membrane protein</topology>
    </subcellularLocation>
</comment>
<dbReference type="PANTHER" id="PTHR31444">
    <property type="entry name" value="OS11G0490100 PROTEIN"/>
    <property type="match status" value="1"/>
</dbReference>
<comment type="caution">
    <text evidence="6">The sequence shown here is derived from an EMBL/GenBank/DDBJ whole genome shotgun (WGS) entry which is preliminary data.</text>
</comment>
<keyword evidence="5" id="KW-0472">Membrane</keyword>
<evidence type="ECO:0000313" key="7">
    <source>
        <dbReference type="Proteomes" id="UP001472677"/>
    </source>
</evidence>
<gene>
    <name evidence="6" type="ORF">V6N12_062394</name>
</gene>
<dbReference type="EMBL" id="JBBPBM010000007">
    <property type="protein sequence ID" value="KAK8574707.1"/>
    <property type="molecule type" value="Genomic_DNA"/>
</dbReference>
<evidence type="ECO:0000313" key="6">
    <source>
        <dbReference type="EMBL" id="KAK8574707.1"/>
    </source>
</evidence>
<keyword evidence="4" id="KW-0333">Golgi apparatus</keyword>
<name>A0ABR2F8Z4_9ROSI</name>
<evidence type="ECO:0000256" key="5">
    <source>
        <dbReference type="ARBA" id="ARBA00023136"/>
    </source>
</evidence>
<evidence type="ECO:0000256" key="1">
    <source>
        <dbReference type="ARBA" id="ARBA00004194"/>
    </source>
</evidence>
<protein>
    <submittedName>
        <fullName evidence="6">Uncharacterized protein</fullName>
    </submittedName>
</protein>
<proteinExistence type="predicted"/>
<sequence>MKEANDLLNHYRLEPSCYPSKAYLRGNDKCGLALTGFPNEYYDTQWGLIMIDVPRGWFPEAPGRMARKKKESGVTHMFLKVFAEEFLCMEYLVKSVRRLWHFEIPPAS</sequence>
<evidence type="ECO:0000256" key="3">
    <source>
        <dbReference type="ARBA" id="ARBA00022989"/>
    </source>
</evidence>
<dbReference type="Pfam" id="PF21729">
    <property type="entry name" value="IRX15_IRX15L_GXM"/>
    <property type="match status" value="1"/>
</dbReference>
<keyword evidence="3" id="KW-1133">Transmembrane helix</keyword>
<accession>A0ABR2F8Z4</accession>
<evidence type="ECO:0000256" key="2">
    <source>
        <dbReference type="ARBA" id="ARBA00022692"/>
    </source>
</evidence>
<dbReference type="Proteomes" id="UP001472677">
    <property type="component" value="Unassembled WGS sequence"/>
</dbReference>
<keyword evidence="7" id="KW-1185">Reference proteome</keyword>
<evidence type="ECO:0000256" key="4">
    <source>
        <dbReference type="ARBA" id="ARBA00023034"/>
    </source>
</evidence>
<dbReference type="InterPro" id="IPR006514">
    <property type="entry name" value="IRX15/GXM/AGM"/>
</dbReference>
<keyword evidence="2" id="KW-0812">Transmembrane</keyword>
<organism evidence="6 7">
    <name type="scientific">Hibiscus sabdariffa</name>
    <name type="common">roselle</name>
    <dbReference type="NCBI Taxonomy" id="183260"/>
    <lineage>
        <taxon>Eukaryota</taxon>
        <taxon>Viridiplantae</taxon>
        <taxon>Streptophyta</taxon>
        <taxon>Embryophyta</taxon>
        <taxon>Tracheophyta</taxon>
        <taxon>Spermatophyta</taxon>
        <taxon>Magnoliopsida</taxon>
        <taxon>eudicotyledons</taxon>
        <taxon>Gunneridae</taxon>
        <taxon>Pentapetalae</taxon>
        <taxon>rosids</taxon>
        <taxon>malvids</taxon>
        <taxon>Malvales</taxon>
        <taxon>Malvaceae</taxon>
        <taxon>Malvoideae</taxon>
        <taxon>Hibiscus</taxon>
    </lineage>
</organism>
<reference evidence="6 7" key="1">
    <citation type="journal article" date="2024" name="G3 (Bethesda)">
        <title>Genome assembly of Hibiscus sabdariffa L. provides insights into metabolisms of medicinal natural products.</title>
        <authorList>
            <person name="Kim T."/>
        </authorList>
    </citation>
    <scope>NUCLEOTIDE SEQUENCE [LARGE SCALE GENOMIC DNA]</scope>
    <source>
        <strain evidence="6">TK-2024</strain>
        <tissue evidence="6">Old leaves</tissue>
    </source>
</reference>